<dbReference type="EMBL" id="FN326968">
    <property type="protein sequence ID" value="CAX82692.1"/>
    <property type="molecule type" value="mRNA"/>
</dbReference>
<evidence type="ECO:0000313" key="1">
    <source>
        <dbReference type="EMBL" id="CAX82692.1"/>
    </source>
</evidence>
<proteinExistence type="evidence at transcript level"/>
<dbReference type="AlphaFoldDB" id="C7TYL6"/>
<reference evidence="1" key="1">
    <citation type="journal article" date="2009" name="Nature">
        <title>The Schistosoma japonicum genome reveals features of host-parasite interplay.</title>
        <authorList>
            <person name="Liu F."/>
            <person name="Zhou Y."/>
            <person name="Wang Z.Q."/>
            <person name="Lu G."/>
            <person name="Zheng H."/>
            <person name="Brindley P.J."/>
            <person name="McManus D.P."/>
            <person name="Blair D."/>
            <person name="Zhang Q.H."/>
            <person name="Zhong Y."/>
            <person name="Wang S."/>
            <person name="Han Z.G."/>
            <person name="Chen Z."/>
        </authorList>
    </citation>
    <scope>NUCLEOTIDE SEQUENCE</scope>
    <source>
        <strain evidence="1">Anhui</strain>
    </source>
</reference>
<protein>
    <submittedName>
        <fullName evidence="1">Hypotheticial protein</fullName>
    </submittedName>
</protein>
<organism evidence="1">
    <name type="scientific">Schistosoma japonicum</name>
    <name type="common">Blood fluke</name>
    <dbReference type="NCBI Taxonomy" id="6182"/>
    <lineage>
        <taxon>Eukaryota</taxon>
        <taxon>Metazoa</taxon>
        <taxon>Spiralia</taxon>
        <taxon>Lophotrochozoa</taxon>
        <taxon>Platyhelminthes</taxon>
        <taxon>Trematoda</taxon>
        <taxon>Digenea</taxon>
        <taxon>Strigeidida</taxon>
        <taxon>Schistosomatoidea</taxon>
        <taxon>Schistosomatidae</taxon>
        <taxon>Schistosoma</taxon>
    </lineage>
</organism>
<accession>C7TYL6</accession>
<reference evidence="1" key="2">
    <citation type="submission" date="2009-03" db="EMBL/GenBank/DDBJ databases">
        <authorList>
            <person name="Gang L."/>
        </authorList>
    </citation>
    <scope>NUCLEOTIDE SEQUENCE</scope>
    <source>
        <strain evidence="1">Anhui</strain>
    </source>
</reference>
<name>C7TYL6_SCHJA</name>
<sequence>MGSNNEQRFDRTTSNSISVLDSLTQHIYFPF</sequence>